<keyword evidence="5" id="KW-0934">Plastid</keyword>
<keyword evidence="3" id="KW-0067">ATP-binding</keyword>
<organism evidence="5">
    <name type="scientific">Mankyua chejuensis</name>
    <dbReference type="NCBI Taxonomy" id="996148"/>
    <lineage>
        <taxon>Eukaryota</taxon>
        <taxon>Viridiplantae</taxon>
        <taxon>Streptophyta</taxon>
        <taxon>Embryophyta</taxon>
        <taxon>Tracheophyta</taxon>
        <taxon>Polypodiopsida</taxon>
        <taxon>Ophioglossidae</taxon>
        <taxon>Ophioglossales</taxon>
        <taxon>Ophioglossaceae</taxon>
        <taxon>Mankyuoideae</taxon>
        <taxon>Mankyua</taxon>
    </lineage>
</organism>
<evidence type="ECO:0000313" key="5">
    <source>
        <dbReference type="EMBL" id="ADZ47985.2"/>
    </source>
</evidence>
<evidence type="ECO:0000313" key="6">
    <source>
        <dbReference type="EMBL" id="AJJ48615.1"/>
    </source>
</evidence>
<dbReference type="GO" id="GO:0005524">
    <property type="term" value="F:ATP binding"/>
    <property type="evidence" value="ECO:0007669"/>
    <property type="project" value="UniProtKB-KW"/>
</dbReference>
<evidence type="ECO:0000256" key="1">
    <source>
        <dbReference type="ARBA" id="ARBA00022528"/>
    </source>
</evidence>
<dbReference type="EMBL" id="KP205433">
    <property type="protein sequence ID" value="AJJ48615.1"/>
    <property type="molecule type" value="Genomic_DNA"/>
</dbReference>
<gene>
    <name evidence="5" type="primary">ORF531</name>
</gene>
<evidence type="ECO:0000256" key="3">
    <source>
        <dbReference type="ARBA" id="ARBA00022840"/>
    </source>
</evidence>
<dbReference type="SUPFAM" id="SSF52540">
    <property type="entry name" value="P-loop containing nucleoside triphosphate hydrolases"/>
    <property type="match status" value="1"/>
</dbReference>
<evidence type="ECO:0000259" key="4">
    <source>
        <dbReference type="PROSITE" id="PS51206"/>
    </source>
</evidence>
<dbReference type="AlphaFoldDB" id="H8Y617"/>
<protein>
    <submittedName>
        <fullName evidence="6">ORF531 protein</fullName>
    </submittedName>
</protein>
<dbReference type="Pfam" id="PF19263">
    <property type="entry name" value="DUF5906"/>
    <property type="match status" value="1"/>
</dbReference>
<dbReference type="InterPro" id="IPR027417">
    <property type="entry name" value="P-loop_NTPase"/>
</dbReference>
<proteinExistence type="predicted"/>
<evidence type="ECO:0000256" key="2">
    <source>
        <dbReference type="ARBA" id="ARBA00022741"/>
    </source>
</evidence>
<reference evidence="5" key="2">
    <citation type="submission" date="2014-12" db="EMBL/GenBank/DDBJ databases">
        <title>Complete genome sequence of Mankyua chejuense (Ophioglossaceae).</title>
        <authorList>
            <person name="Kim H.T."/>
            <person name="Kim K.J."/>
        </authorList>
    </citation>
    <scope>NUCLEOTIDE SEQUENCE</scope>
</reference>
<reference evidence="6" key="1">
    <citation type="submission" date="2014-11" db="EMBL/GenBank/DDBJ databases">
        <title>The chloroplast genome evolution of eusporangiate ferns and the origin of Mankyua (Ophioglossaceae).</title>
        <authorList>
            <person name="Kim H.T."/>
            <person name="Kim K.-J."/>
        </authorList>
    </citation>
    <scope>NUCLEOTIDE SEQUENCE</scope>
</reference>
<name>H8Y617_9MONI</name>
<accession>H8Y617</accession>
<dbReference type="PROSITE" id="PS51206">
    <property type="entry name" value="SF3_HELICASE_1"/>
    <property type="match status" value="1"/>
</dbReference>
<dbReference type="InterPro" id="IPR045455">
    <property type="entry name" value="NrS-1_pol-like_helicase"/>
</dbReference>
<dbReference type="InterPro" id="IPR014015">
    <property type="entry name" value="Helicase_SF3_DNA-vir"/>
</dbReference>
<dbReference type="EMBL" id="JF343520">
    <property type="protein sequence ID" value="ADZ47985.2"/>
    <property type="molecule type" value="Genomic_DNA"/>
</dbReference>
<sequence length="530" mass="60657">MTIYDVNGDANCRPSRFLRVPIEQKDYNVLHNLLANGCRLFYQKGKKRPSLEIKPLTHDELSQTTLLMPEGFDSLGLDLTSLKTSIAIIDIDKPTLTSALKRAISELDFQFSVEQTPSGGLHIWGLVESVEIKTTHCACGVPIELFTSHSKDRITIWGAGRKIVNWVPLSDLGLFSGAFKPVKGLKPLEIVEPILEENRWNTLYKHVAENPFLDEELLNVQATYLCEPSFDEPKLADLAKILLRRKINPFKKIDEESLEFLVSVPLAEKLKDKWVYRLPEERWYKYKKEGYWTFEDSSMLELINDIVDEIKSLSTSYSLGDKRKMLTLHFCKLIEKIIRLHLFCKPESAKGLHFVNGLLDYKEDNYTIISPLPGFWLFTRCNVSLHKETKLTSIQKDFLLNLMDGDILKINILRAYLKLLFTQNNREQVCLYLWGPGSTGKSTLTQLLQYILGNASCTLDLLRITNRFELKVIQDKDLILMPDIPKTANQKQCSIIKKIISGDRVVGEIKNGSIFEIEPRGLMLITANFV</sequence>
<feature type="domain" description="SF3 helicase" evidence="4">
    <location>
        <begin position="408"/>
        <end position="530"/>
    </location>
</feature>
<keyword evidence="1 5" id="KW-0150">Chloroplast</keyword>
<geneLocation type="plastid" evidence="5"/>
<keyword evidence="2" id="KW-0547">Nucleotide-binding</keyword>
<dbReference type="Gene3D" id="3.40.50.300">
    <property type="entry name" value="P-loop containing nucleotide triphosphate hydrolases"/>
    <property type="match status" value="1"/>
</dbReference>